<keyword evidence="3" id="KW-1185">Reference proteome</keyword>
<feature type="compositionally biased region" description="Gly residues" evidence="1">
    <location>
        <begin position="58"/>
        <end position="84"/>
    </location>
</feature>
<name>A0ABS4F9S9_9BACL</name>
<comment type="caution">
    <text evidence="2">The sequence shown here is derived from an EMBL/GenBank/DDBJ whole genome shotgun (WGS) entry which is preliminary data.</text>
</comment>
<evidence type="ECO:0000256" key="1">
    <source>
        <dbReference type="SAM" id="MobiDB-lite"/>
    </source>
</evidence>
<dbReference type="EMBL" id="JAGGKI010000004">
    <property type="protein sequence ID" value="MBP1892993.1"/>
    <property type="molecule type" value="Genomic_DNA"/>
</dbReference>
<protein>
    <recommendedName>
        <fullName evidence="4">Scaffolding protein</fullName>
    </recommendedName>
</protein>
<feature type="compositionally biased region" description="Basic and acidic residues" evidence="1">
    <location>
        <begin position="244"/>
        <end position="253"/>
    </location>
</feature>
<evidence type="ECO:0000313" key="2">
    <source>
        <dbReference type="EMBL" id="MBP1892993.1"/>
    </source>
</evidence>
<feature type="compositionally biased region" description="Gly residues" evidence="1">
    <location>
        <begin position="230"/>
        <end position="243"/>
    </location>
</feature>
<reference evidence="2 3" key="1">
    <citation type="submission" date="2021-03" db="EMBL/GenBank/DDBJ databases">
        <title>Genomic Encyclopedia of Type Strains, Phase IV (KMG-IV): sequencing the most valuable type-strain genomes for metagenomic binning, comparative biology and taxonomic classification.</title>
        <authorList>
            <person name="Goeker M."/>
        </authorList>
    </citation>
    <scope>NUCLEOTIDE SEQUENCE [LARGE SCALE GENOMIC DNA]</scope>
    <source>
        <strain evidence="2 3">DSM 15596</strain>
    </source>
</reference>
<dbReference type="RefSeq" id="WP_245255924.1">
    <property type="nucleotide sequence ID" value="NZ_JAGGKI010000004.1"/>
</dbReference>
<proteinExistence type="predicted"/>
<feature type="region of interest" description="Disordered" evidence="1">
    <location>
        <begin position="222"/>
        <end position="276"/>
    </location>
</feature>
<dbReference type="Proteomes" id="UP000706926">
    <property type="component" value="Unassembled WGS sequence"/>
</dbReference>
<dbReference type="GeneID" id="95404110"/>
<feature type="region of interest" description="Disordered" evidence="1">
    <location>
        <begin position="58"/>
        <end position="92"/>
    </location>
</feature>
<evidence type="ECO:0008006" key="4">
    <source>
        <dbReference type="Google" id="ProtNLM"/>
    </source>
</evidence>
<gene>
    <name evidence="2" type="ORF">J2Z18_002095</name>
</gene>
<sequence length="276" mass="29964">MSRSNERLFLLSKPWHDVKLLFEEAYPGIKQEDEKMYEYIARRFPLKLNLQLFAADGGASGGASGEGSGGDGAGGSGDDGGAGNGEKTFTQAELDQLVQQRLSRAEKAAQKTLAKQLGFDSVEAMQAALKPKDKEQEKESGKLDPEEIDRLVDEKIKAREKEQNDKTFKRLLNAEVKVLANELGFADWEDAAALADLSAVKENDKGELEGVKESLEALAKKKPHLLKSKQGGGRIGADIGGGSPDDKKKRQEEIINLAKSRGTIGGQAVNDPWARK</sequence>
<organism evidence="2 3">
    <name type="scientific">Paenibacillus lactis</name>
    <dbReference type="NCBI Taxonomy" id="228574"/>
    <lineage>
        <taxon>Bacteria</taxon>
        <taxon>Bacillati</taxon>
        <taxon>Bacillota</taxon>
        <taxon>Bacilli</taxon>
        <taxon>Bacillales</taxon>
        <taxon>Paenibacillaceae</taxon>
        <taxon>Paenibacillus</taxon>
    </lineage>
</organism>
<evidence type="ECO:0000313" key="3">
    <source>
        <dbReference type="Proteomes" id="UP000706926"/>
    </source>
</evidence>
<accession>A0ABS4F9S9</accession>